<dbReference type="EMBL" id="BAABDH010000109">
    <property type="protein sequence ID" value="GAA3951420.1"/>
    <property type="molecule type" value="Genomic_DNA"/>
</dbReference>
<feature type="transmembrane region" description="Helical" evidence="1">
    <location>
        <begin position="99"/>
        <end position="118"/>
    </location>
</feature>
<comment type="caution">
    <text evidence="2">The sequence shown here is derived from an EMBL/GenBank/DDBJ whole genome shotgun (WGS) entry which is preliminary data.</text>
</comment>
<dbReference type="SUPFAM" id="SSF53756">
    <property type="entry name" value="UDP-Glycosyltransferase/glycogen phosphorylase"/>
    <property type="match status" value="1"/>
</dbReference>
<evidence type="ECO:0000313" key="2">
    <source>
        <dbReference type="EMBL" id="GAA3951420.1"/>
    </source>
</evidence>
<evidence type="ECO:0008006" key="4">
    <source>
        <dbReference type="Google" id="ProtNLM"/>
    </source>
</evidence>
<keyword evidence="1" id="KW-1133">Transmembrane helix</keyword>
<dbReference type="Proteomes" id="UP001499909">
    <property type="component" value="Unassembled WGS sequence"/>
</dbReference>
<sequence>MIIYVYNSYDDPLFRGILLPFMKHAALAQPDLRFHLITYEQEDWPLTPEQRRQVRADLAQYRTVWYPLTWHSGRFKLLKKAYDLVLGTLLVLRLRLTTGAGSIGALCTIAGSFAFLMAKLMGLRYYGFWYEPHSEFMRDFNIWPTSGLAFRGLHYMEGLSGRHADVLTTGTVHMMRRLEEWGSKAKVFKLPSCVDENKIYFRPEGRQRVRATLPIQAETRVILYLGKFGGIYYDREIATMFRTLHELDPALFFLIVSPDPASHIAGLMQEEGVPATHYAVTRSPYSEVQDYISAADFGVVAIPALSAQQFRSPIKVGEYLCCGLPYLVCRGISEDDAVAEQKRVGVVVKDFSAPEIRAAYPQIEQYLHEDKDEQRRRCRAAGIEYRGVSQYLSTAEAIFATV</sequence>
<reference evidence="3" key="1">
    <citation type="journal article" date="2019" name="Int. J. Syst. Evol. Microbiol.">
        <title>The Global Catalogue of Microorganisms (GCM) 10K type strain sequencing project: providing services to taxonomists for standard genome sequencing and annotation.</title>
        <authorList>
            <consortium name="The Broad Institute Genomics Platform"/>
            <consortium name="The Broad Institute Genome Sequencing Center for Infectious Disease"/>
            <person name="Wu L."/>
            <person name="Ma J."/>
        </authorList>
    </citation>
    <scope>NUCLEOTIDE SEQUENCE [LARGE SCALE GENOMIC DNA]</scope>
    <source>
        <strain evidence="3">JCM 17214</strain>
    </source>
</reference>
<keyword evidence="3" id="KW-1185">Reference proteome</keyword>
<accession>A0ABP7NS61</accession>
<keyword evidence="1" id="KW-0812">Transmembrane</keyword>
<gene>
    <name evidence="2" type="ORF">GCM10022406_36590</name>
</gene>
<proteinExistence type="predicted"/>
<evidence type="ECO:0000313" key="3">
    <source>
        <dbReference type="Proteomes" id="UP001499909"/>
    </source>
</evidence>
<protein>
    <recommendedName>
        <fullName evidence="4">Glycosyltransferase</fullName>
    </recommendedName>
</protein>
<evidence type="ECO:0000256" key="1">
    <source>
        <dbReference type="SAM" id="Phobius"/>
    </source>
</evidence>
<organism evidence="2 3">
    <name type="scientific">Hymenobacter algoricola</name>
    <dbReference type="NCBI Taxonomy" id="486267"/>
    <lineage>
        <taxon>Bacteria</taxon>
        <taxon>Pseudomonadati</taxon>
        <taxon>Bacteroidota</taxon>
        <taxon>Cytophagia</taxon>
        <taxon>Cytophagales</taxon>
        <taxon>Hymenobacteraceae</taxon>
        <taxon>Hymenobacter</taxon>
    </lineage>
</organism>
<dbReference type="Gene3D" id="3.40.50.2000">
    <property type="entry name" value="Glycogen Phosphorylase B"/>
    <property type="match status" value="1"/>
</dbReference>
<name>A0ABP7NS61_9BACT</name>
<keyword evidence="1" id="KW-0472">Membrane</keyword>